<feature type="compositionally biased region" description="Polar residues" evidence="1">
    <location>
        <begin position="365"/>
        <end position="378"/>
    </location>
</feature>
<accession>A0A4Y7SG04</accession>
<dbReference type="PANTHER" id="PTHR28031">
    <property type="entry name" value="PROLINE-RICH PROTEIN HUA1"/>
    <property type="match status" value="1"/>
</dbReference>
<evidence type="ECO:0000313" key="2">
    <source>
        <dbReference type="EMBL" id="TEB20803.1"/>
    </source>
</evidence>
<keyword evidence="3" id="KW-1185">Reference proteome</keyword>
<evidence type="ECO:0000256" key="1">
    <source>
        <dbReference type="SAM" id="MobiDB-lite"/>
    </source>
</evidence>
<dbReference type="Proteomes" id="UP000298030">
    <property type="component" value="Unassembled WGS sequence"/>
</dbReference>
<dbReference type="EMBL" id="QPFP01000131">
    <property type="protein sequence ID" value="TEB20803.1"/>
    <property type="molecule type" value="Genomic_DNA"/>
</dbReference>
<feature type="compositionally biased region" description="Low complexity" evidence="1">
    <location>
        <begin position="255"/>
        <end position="267"/>
    </location>
</feature>
<feature type="compositionally biased region" description="Pro residues" evidence="1">
    <location>
        <begin position="78"/>
        <end position="88"/>
    </location>
</feature>
<dbReference type="PANTHER" id="PTHR28031:SF1">
    <property type="entry name" value="PROLINE-RICH PROTEIN HUA1"/>
    <property type="match status" value="1"/>
</dbReference>
<feature type="compositionally biased region" description="Polar residues" evidence="1">
    <location>
        <begin position="42"/>
        <end position="52"/>
    </location>
</feature>
<reference evidence="2 3" key="1">
    <citation type="journal article" date="2019" name="Nat. Ecol. Evol.">
        <title>Megaphylogeny resolves global patterns of mushroom evolution.</title>
        <authorList>
            <person name="Varga T."/>
            <person name="Krizsan K."/>
            <person name="Foldi C."/>
            <person name="Dima B."/>
            <person name="Sanchez-Garcia M."/>
            <person name="Sanchez-Ramirez S."/>
            <person name="Szollosi G.J."/>
            <person name="Szarkandi J.G."/>
            <person name="Papp V."/>
            <person name="Albert L."/>
            <person name="Andreopoulos W."/>
            <person name="Angelini C."/>
            <person name="Antonin V."/>
            <person name="Barry K.W."/>
            <person name="Bougher N.L."/>
            <person name="Buchanan P."/>
            <person name="Buyck B."/>
            <person name="Bense V."/>
            <person name="Catcheside P."/>
            <person name="Chovatia M."/>
            <person name="Cooper J."/>
            <person name="Damon W."/>
            <person name="Desjardin D."/>
            <person name="Finy P."/>
            <person name="Geml J."/>
            <person name="Haridas S."/>
            <person name="Hughes K."/>
            <person name="Justo A."/>
            <person name="Karasinski D."/>
            <person name="Kautmanova I."/>
            <person name="Kiss B."/>
            <person name="Kocsube S."/>
            <person name="Kotiranta H."/>
            <person name="LaButti K.M."/>
            <person name="Lechner B.E."/>
            <person name="Liimatainen K."/>
            <person name="Lipzen A."/>
            <person name="Lukacs Z."/>
            <person name="Mihaltcheva S."/>
            <person name="Morgado L.N."/>
            <person name="Niskanen T."/>
            <person name="Noordeloos M.E."/>
            <person name="Ohm R.A."/>
            <person name="Ortiz-Santana B."/>
            <person name="Ovrebo C."/>
            <person name="Racz N."/>
            <person name="Riley R."/>
            <person name="Savchenko A."/>
            <person name="Shiryaev A."/>
            <person name="Soop K."/>
            <person name="Spirin V."/>
            <person name="Szebenyi C."/>
            <person name="Tomsovsky M."/>
            <person name="Tulloss R.E."/>
            <person name="Uehling J."/>
            <person name="Grigoriev I.V."/>
            <person name="Vagvolgyi C."/>
            <person name="Papp T."/>
            <person name="Martin F.M."/>
            <person name="Miettinen O."/>
            <person name="Hibbett D.S."/>
            <person name="Nagy L.G."/>
        </authorList>
    </citation>
    <scope>NUCLEOTIDE SEQUENCE [LARGE SCALE GENOMIC DNA]</scope>
    <source>
        <strain evidence="2 3">FP101781</strain>
    </source>
</reference>
<feature type="compositionally biased region" description="Polar residues" evidence="1">
    <location>
        <begin position="154"/>
        <end position="173"/>
    </location>
</feature>
<sequence length="525" mass="54329">MTTTKSSRNPFRDPLSSWLAPLVPPTPPSSRPHASPTTSTSNSSIAHTQPGISTTSSSTGSLNSTAAPPSTTPGTQYAPPPGPPPSSASPPSSSSARQPQTHSPPSSDPSAATGTFGLDDELPPAYTPSADVYSGEHTVEYGPARPFQPPPSHPVSQSRPPAAPLNQQHSTSHFPFPPQTRPPPSQGPPGSGQRLGSFLTQLAELAINRQSPPSRPANQYAPPAGPPPPQHPSHAPPSHTPQLPPRRHDAPSPTPSGSSSIPPNASSDFARDFYAAGAVIPGEGAAAQSSAPTSPSSAPPPVLGKPTTTPTPGHPYLHDGKLLVYPRGFECTKCRNIGYKLPSLKPCKRCWPKYGRPFSGPLAYSFSNPDMTQGDLETSSNLQRPLPPPPPIGPRRDPPLPSPSSGAGPSFPGLSAANSRVVSPGGMFNMGLVTPGGPPRPTLLAPPSQNLHPLFSPSVHGPSRYGSGFGYGSGRPPAGSIVYPAGDPRLGGRMCWRCDGQGTVSFMLVDREQCGVCGGVGRVYP</sequence>
<feature type="compositionally biased region" description="Low complexity" evidence="1">
    <location>
        <begin position="31"/>
        <end position="41"/>
    </location>
</feature>
<feature type="region of interest" description="Disordered" evidence="1">
    <location>
        <begin position="365"/>
        <end position="416"/>
    </location>
</feature>
<feature type="compositionally biased region" description="Pro residues" evidence="1">
    <location>
        <begin position="175"/>
        <end position="187"/>
    </location>
</feature>
<protein>
    <submittedName>
        <fullName evidence="2">Uncharacterized protein</fullName>
    </submittedName>
</protein>
<dbReference type="AlphaFoldDB" id="A0A4Y7SG04"/>
<dbReference type="GO" id="GO:0005737">
    <property type="term" value="C:cytoplasm"/>
    <property type="evidence" value="ECO:0007669"/>
    <property type="project" value="TreeGrafter"/>
</dbReference>
<feature type="compositionally biased region" description="Low complexity" evidence="1">
    <location>
        <begin position="304"/>
        <end position="315"/>
    </location>
</feature>
<comment type="caution">
    <text evidence="2">The sequence shown here is derived from an EMBL/GenBank/DDBJ whole genome shotgun (WGS) entry which is preliminary data.</text>
</comment>
<dbReference type="InterPro" id="IPR038910">
    <property type="entry name" value="Hua1-like"/>
</dbReference>
<feature type="compositionally biased region" description="Polar residues" evidence="1">
    <location>
        <begin position="97"/>
        <end position="113"/>
    </location>
</feature>
<name>A0A4Y7SG04_COPMI</name>
<organism evidence="2 3">
    <name type="scientific">Coprinellus micaceus</name>
    <name type="common">Glistening ink-cap mushroom</name>
    <name type="synonym">Coprinus micaceus</name>
    <dbReference type="NCBI Taxonomy" id="71717"/>
    <lineage>
        <taxon>Eukaryota</taxon>
        <taxon>Fungi</taxon>
        <taxon>Dikarya</taxon>
        <taxon>Basidiomycota</taxon>
        <taxon>Agaricomycotina</taxon>
        <taxon>Agaricomycetes</taxon>
        <taxon>Agaricomycetidae</taxon>
        <taxon>Agaricales</taxon>
        <taxon>Agaricineae</taxon>
        <taxon>Psathyrellaceae</taxon>
        <taxon>Coprinellus</taxon>
    </lineage>
</organism>
<dbReference type="OrthoDB" id="2405700at2759"/>
<feature type="region of interest" description="Disordered" evidence="1">
    <location>
        <begin position="284"/>
        <end position="315"/>
    </location>
</feature>
<proteinExistence type="predicted"/>
<feature type="compositionally biased region" description="Low complexity" evidence="1">
    <location>
        <begin position="403"/>
        <end position="416"/>
    </location>
</feature>
<feature type="compositionally biased region" description="Low complexity" evidence="1">
    <location>
        <begin position="53"/>
        <end position="73"/>
    </location>
</feature>
<feature type="compositionally biased region" description="Low complexity" evidence="1">
    <location>
        <begin position="285"/>
        <end position="296"/>
    </location>
</feature>
<evidence type="ECO:0000313" key="3">
    <source>
        <dbReference type="Proteomes" id="UP000298030"/>
    </source>
</evidence>
<gene>
    <name evidence="2" type="ORF">FA13DRAFT_1742656</name>
</gene>
<feature type="compositionally biased region" description="Pro residues" evidence="1">
    <location>
        <begin position="223"/>
        <end position="244"/>
    </location>
</feature>
<feature type="region of interest" description="Disordered" evidence="1">
    <location>
        <begin position="1"/>
        <end position="268"/>
    </location>
</feature>
<dbReference type="STRING" id="71717.A0A4Y7SG04"/>